<keyword evidence="3" id="KW-1185">Reference proteome</keyword>
<gene>
    <name evidence="2" type="ORF">H920_06920</name>
</gene>
<accession>A0A091E968</accession>
<evidence type="ECO:0000313" key="3">
    <source>
        <dbReference type="Proteomes" id="UP000028990"/>
    </source>
</evidence>
<feature type="region of interest" description="Disordered" evidence="1">
    <location>
        <begin position="65"/>
        <end position="94"/>
    </location>
</feature>
<dbReference type="AlphaFoldDB" id="A0A091E968"/>
<proteinExistence type="predicted"/>
<evidence type="ECO:0000313" key="2">
    <source>
        <dbReference type="EMBL" id="KFO31721.1"/>
    </source>
</evidence>
<dbReference type="EMBL" id="KN122248">
    <property type="protein sequence ID" value="KFO31721.1"/>
    <property type="molecule type" value="Genomic_DNA"/>
</dbReference>
<evidence type="ECO:0000256" key="1">
    <source>
        <dbReference type="SAM" id="MobiDB-lite"/>
    </source>
</evidence>
<dbReference type="Proteomes" id="UP000028990">
    <property type="component" value="Unassembled WGS sequence"/>
</dbReference>
<feature type="compositionally biased region" description="Polar residues" evidence="1">
    <location>
        <begin position="159"/>
        <end position="174"/>
    </location>
</feature>
<name>A0A091E968_FUKDA</name>
<feature type="region of interest" description="Disordered" evidence="1">
    <location>
        <begin position="131"/>
        <end position="174"/>
    </location>
</feature>
<sequence length="174" mass="19132">MYMSELYLRNMVSAHCRCALTQTKAKKQTETLNMLNDAWLFPVSIKKDNDFTSRVHYEEDSPDALSMRVSSKTGALTAGQRRPSSTLRPHPSAAPALASPVWAACSSSPTDVWESTALERQVEQATVKEMLRGRVQDPQNRSPQAPSPPVEETEHRRTFSPTAAGTGNASPLSC</sequence>
<protein>
    <submittedName>
        <fullName evidence="2">Uncharacterized protein</fullName>
    </submittedName>
</protein>
<reference evidence="2 3" key="1">
    <citation type="submission" date="2013-11" db="EMBL/GenBank/DDBJ databases">
        <title>The Damaraland mole rat (Fukomys damarensis) genome and evolution of African mole rats.</title>
        <authorList>
            <person name="Gladyshev V.N."/>
            <person name="Fang X."/>
        </authorList>
    </citation>
    <scope>NUCLEOTIDE SEQUENCE [LARGE SCALE GENOMIC DNA]</scope>
    <source>
        <tissue evidence="2">Liver</tissue>
    </source>
</reference>
<organism evidence="2 3">
    <name type="scientific">Fukomys damarensis</name>
    <name type="common">Damaraland mole rat</name>
    <name type="synonym">Cryptomys damarensis</name>
    <dbReference type="NCBI Taxonomy" id="885580"/>
    <lineage>
        <taxon>Eukaryota</taxon>
        <taxon>Metazoa</taxon>
        <taxon>Chordata</taxon>
        <taxon>Craniata</taxon>
        <taxon>Vertebrata</taxon>
        <taxon>Euteleostomi</taxon>
        <taxon>Mammalia</taxon>
        <taxon>Eutheria</taxon>
        <taxon>Euarchontoglires</taxon>
        <taxon>Glires</taxon>
        <taxon>Rodentia</taxon>
        <taxon>Hystricomorpha</taxon>
        <taxon>Bathyergidae</taxon>
        <taxon>Fukomys</taxon>
    </lineage>
</organism>